<evidence type="ECO:0000256" key="1">
    <source>
        <dbReference type="SAM" id="MobiDB-lite"/>
    </source>
</evidence>
<accession>A0A367LX16</accession>
<name>A0A367LX16_PSEAI</name>
<organism evidence="2 3">
    <name type="scientific">Pseudomonas aeruginosa</name>
    <dbReference type="NCBI Taxonomy" id="287"/>
    <lineage>
        <taxon>Bacteria</taxon>
        <taxon>Pseudomonadati</taxon>
        <taxon>Pseudomonadota</taxon>
        <taxon>Gammaproteobacteria</taxon>
        <taxon>Pseudomonadales</taxon>
        <taxon>Pseudomonadaceae</taxon>
        <taxon>Pseudomonas</taxon>
    </lineage>
</organism>
<sequence length="48" mass="4857">QQQGEGGSARGRGLAGEASGDEETLAGFSEIRSRPGASAARGLVDYYA</sequence>
<feature type="compositionally biased region" description="Gly residues" evidence="1">
    <location>
        <begin position="1"/>
        <end position="14"/>
    </location>
</feature>
<dbReference type="AlphaFoldDB" id="A0A367LX16"/>
<protein>
    <submittedName>
        <fullName evidence="2">Flagellar hook-length control protein FliK</fullName>
    </submittedName>
</protein>
<evidence type="ECO:0000313" key="2">
    <source>
        <dbReference type="EMBL" id="RCI69745.1"/>
    </source>
</evidence>
<dbReference type="EMBL" id="QORE01002767">
    <property type="protein sequence ID" value="RCI69745.1"/>
    <property type="molecule type" value="Genomic_DNA"/>
</dbReference>
<feature type="non-terminal residue" evidence="2">
    <location>
        <position position="1"/>
    </location>
</feature>
<dbReference type="Proteomes" id="UP000253594">
    <property type="component" value="Unassembled WGS sequence"/>
</dbReference>
<gene>
    <name evidence="2" type="ORF">DT376_38315</name>
</gene>
<keyword evidence="2" id="KW-0966">Cell projection</keyword>
<comment type="caution">
    <text evidence="2">The sequence shown here is derived from an EMBL/GenBank/DDBJ whole genome shotgun (WGS) entry which is preliminary data.</text>
</comment>
<reference evidence="2 3" key="1">
    <citation type="submission" date="2018-07" db="EMBL/GenBank/DDBJ databases">
        <title>Mechanisms of high-level aminoglycoside resistance among Gram-negative pathogens in Brazil.</title>
        <authorList>
            <person name="Ballaben A.S."/>
            <person name="Darini A.L.C."/>
            <person name="Doi Y."/>
        </authorList>
    </citation>
    <scope>NUCLEOTIDE SEQUENCE [LARGE SCALE GENOMIC DNA]</scope>
    <source>
        <strain evidence="2 3">B2-305</strain>
    </source>
</reference>
<evidence type="ECO:0000313" key="3">
    <source>
        <dbReference type="Proteomes" id="UP000253594"/>
    </source>
</evidence>
<keyword evidence="2" id="KW-0282">Flagellum</keyword>
<keyword evidence="2" id="KW-0969">Cilium</keyword>
<proteinExistence type="predicted"/>
<feature type="region of interest" description="Disordered" evidence="1">
    <location>
        <begin position="1"/>
        <end position="34"/>
    </location>
</feature>